<keyword evidence="1" id="KW-0472">Membrane</keyword>
<dbReference type="Proteomes" id="UP000263833">
    <property type="component" value="Unassembled WGS sequence"/>
</dbReference>
<comment type="caution">
    <text evidence="2">The sequence shown here is derived from an EMBL/GenBank/DDBJ whole genome shotgun (WGS) entry which is preliminary data.</text>
</comment>
<keyword evidence="1" id="KW-1133">Transmembrane helix</keyword>
<protein>
    <recommendedName>
        <fullName evidence="4">5-bromo-4-chloroindolyl phosphate hydrolysis protein</fullName>
    </recommendedName>
</protein>
<proteinExistence type="predicted"/>
<accession>A0A371BHQ2</accession>
<evidence type="ECO:0000256" key="1">
    <source>
        <dbReference type="SAM" id="Phobius"/>
    </source>
</evidence>
<dbReference type="RefSeq" id="WP_115548678.1">
    <property type="nucleotide sequence ID" value="NZ_QRGP01000001.1"/>
</dbReference>
<feature type="transmembrane region" description="Helical" evidence="1">
    <location>
        <begin position="70"/>
        <end position="88"/>
    </location>
</feature>
<dbReference type="EMBL" id="QRGP01000001">
    <property type="protein sequence ID" value="RDV07132.1"/>
    <property type="molecule type" value="Genomic_DNA"/>
</dbReference>
<name>A0A371BHQ2_9SPHN</name>
<sequence>MVSPATQSDEILESARRSLKRVRMGPPIGTKSRALRRAHFFGKLARTGVAVGVLLIGAGIIGAILDGIGFWGVMITGVLGAAAVYALMRYPEMPMPTTESLRQTDLGTLAGKTEIWLEVQRPALPAPAIPLVQNIGLRLDALAPQLQTLAETDPASREVRKLVGEHLPELINGYKRIPEPLRRQDNGGKTPEQQLVDGLKLIDREIETMTGQIARGELDKLATRGRFLEIRYDGAGEETGA</sequence>
<organism evidence="2 3">
    <name type="scientific">Sphingorhabdus pulchriflava</name>
    <dbReference type="NCBI Taxonomy" id="2292257"/>
    <lineage>
        <taxon>Bacteria</taxon>
        <taxon>Pseudomonadati</taxon>
        <taxon>Pseudomonadota</taxon>
        <taxon>Alphaproteobacteria</taxon>
        <taxon>Sphingomonadales</taxon>
        <taxon>Sphingomonadaceae</taxon>
        <taxon>Sphingorhabdus</taxon>
    </lineage>
</organism>
<dbReference type="AlphaFoldDB" id="A0A371BHQ2"/>
<keyword evidence="3" id="KW-1185">Reference proteome</keyword>
<reference evidence="3" key="1">
    <citation type="submission" date="2018-08" db="EMBL/GenBank/DDBJ databases">
        <authorList>
            <person name="Kim S.-J."/>
            <person name="Jung G.-Y."/>
        </authorList>
    </citation>
    <scope>NUCLEOTIDE SEQUENCE [LARGE SCALE GENOMIC DNA]</scope>
    <source>
        <strain evidence="3">GY_G</strain>
    </source>
</reference>
<evidence type="ECO:0000313" key="3">
    <source>
        <dbReference type="Proteomes" id="UP000263833"/>
    </source>
</evidence>
<evidence type="ECO:0000313" key="2">
    <source>
        <dbReference type="EMBL" id="RDV07132.1"/>
    </source>
</evidence>
<evidence type="ECO:0008006" key="4">
    <source>
        <dbReference type="Google" id="ProtNLM"/>
    </source>
</evidence>
<gene>
    <name evidence="2" type="ORF">DXH95_07075</name>
</gene>
<keyword evidence="1" id="KW-0812">Transmembrane</keyword>
<dbReference type="OrthoDB" id="7594143at2"/>
<feature type="transmembrane region" description="Helical" evidence="1">
    <location>
        <begin position="44"/>
        <end position="64"/>
    </location>
</feature>